<dbReference type="InterPro" id="IPR004154">
    <property type="entry name" value="Anticodon-bd"/>
</dbReference>
<dbReference type="Pfam" id="PF03129">
    <property type="entry name" value="HGTP_anticodon"/>
    <property type="match status" value="1"/>
</dbReference>
<evidence type="ECO:0000256" key="3">
    <source>
        <dbReference type="ARBA" id="ARBA00022490"/>
    </source>
</evidence>
<comment type="domain">
    <text evidence="10">Consists of three domains: the N-terminal catalytic domain, the editing domain and the C-terminal anticodon-binding domain.</text>
</comment>
<comment type="subunit">
    <text evidence="2 10">Homodimer.</text>
</comment>
<evidence type="ECO:0000256" key="10">
    <source>
        <dbReference type="HAMAP-Rule" id="MF_01569"/>
    </source>
</evidence>
<dbReference type="EC" id="6.1.1.15" evidence="10"/>
<dbReference type="AlphaFoldDB" id="A0A2U8E4V0"/>
<dbReference type="SUPFAM" id="SSF52954">
    <property type="entry name" value="Class II aaRS ABD-related"/>
    <property type="match status" value="1"/>
</dbReference>
<dbReference type="OrthoDB" id="9809052at2"/>
<dbReference type="Proteomes" id="UP000244896">
    <property type="component" value="Chromosome"/>
</dbReference>
<evidence type="ECO:0000256" key="8">
    <source>
        <dbReference type="ARBA" id="ARBA00023146"/>
    </source>
</evidence>
<evidence type="ECO:0000313" key="13">
    <source>
        <dbReference type="Proteomes" id="UP000244896"/>
    </source>
</evidence>
<keyword evidence="3 10" id="KW-0963">Cytoplasm</keyword>
<dbReference type="EMBL" id="CP023004">
    <property type="protein sequence ID" value="AWI09856.1"/>
    <property type="molecule type" value="Genomic_DNA"/>
</dbReference>
<evidence type="ECO:0000256" key="7">
    <source>
        <dbReference type="ARBA" id="ARBA00022917"/>
    </source>
</evidence>
<keyword evidence="6 10" id="KW-0067">ATP-binding</keyword>
<dbReference type="InterPro" id="IPR002316">
    <property type="entry name" value="Pro-tRNA-ligase_IIa"/>
</dbReference>
<dbReference type="PANTHER" id="PTHR42753">
    <property type="entry name" value="MITOCHONDRIAL RIBOSOME PROTEIN L39/PROLYL-TRNA LIGASE FAMILY MEMBER"/>
    <property type="match status" value="1"/>
</dbReference>
<accession>A0A2U8E4V0</accession>
<dbReference type="GO" id="GO:0005524">
    <property type="term" value="F:ATP binding"/>
    <property type="evidence" value="ECO:0007669"/>
    <property type="project" value="UniProtKB-UniRule"/>
</dbReference>
<dbReference type="Pfam" id="PF04073">
    <property type="entry name" value="tRNA_edit"/>
    <property type="match status" value="1"/>
</dbReference>
<dbReference type="Gene3D" id="3.40.50.800">
    <property type="entry name" value="Anticodon-binding domain"/>
    <property type="match status" value="1"/>
</dbReference>
<dbReference type="GO" id="GO:0005829">
    <property type="term" value="C:cytosol"/>
    <property type="evidence" value="ECO:0007669"/>
    <property type="project" value="TreeGrafter"/>
</dbReference>
<dbReference type="Gene3D" id="3.30.930.10">
    <property type="entry name" value="Bira Bifunctional Protein, Domain 2"/>
    <property type="match status" value="2"/>
</dbReference>
<dbReference type="CDD" id="cd00861">
    <property type="entry name" value="ProRS_anticodon_short"/>
    <property type="match status" value="1"/>
</dbReference>
<dbReference type="GO" id="GO:0004827">
    <property type="term" value="F:proline-tRNA ligase activity"/>
    <property type="evidence" value="ECO:0007669"/>
    <property type="project" value="UniProtKB-UniRule"/>
</dbReference>
<dbReference type="InterPro" id="IPR036621">
    <property type="entry name" value="Anticodon-bd_dom_sf"/>
</dbReference>
<evidence type="ECO:0000256" key="4">
    <source>
        <dbReference type="ARBA" id="ARBA00022598"/>
    </source>
</evidence>
<dbReference type="InterPro" id="IPR050062">
    <property type="entry name" value="Pro-tRNA_synthetase"/>
</dbReference>
<gene>
    <name evidence="10" type="primary">proS</name>
    <name evidence="12" type="ORF">CKA38_11890</name>
</gene>
<reference evidence="12 13" key="1">
    <citation type="journal article" date="2018" name="Syst. Appl. Microbiol.">
        <title>Ereboglobus luteus gen. nov. sp. nov. from cockroach guts, and new insights into the oxygen relationship of the genera Opitutus and Didymococcus (Verrucomicrobia: Opitutaceae).</title>
        <authorList>
            <person name="Tegtmeier D."/>
            <person name="Belitz A."/>
            <person name="Radek R."/>
            <person name="Heimerl T."/>
            <person name="Brune A."/>
        </authorList>
    </citation>
    <scope>NUCLEOTIDE SEQUENCE [LARGE SCALE GENOMIC DNA]</scope>
    <source>
        <strain evidence="12 13">Ho45</strain>
    </source>
</reference>
<comment type="catalytic activity">
    <reaction evidence="9 10">
        <text>tRNA(Pro) + L-proline + ATP = L-prolyl-tRNA(Pro) + AMP + diphosphate</text>
        <dbReference type="Rhea" id="RHEA:14305"/>
        <dbReference type="Rhea" id="RHEA-COMP:9700"/>
        <dbReference type="Rhea" id="RHEA-COMP:9702"/>
        <dbReference type="ChEBI" id="CHEBI:30616"/>
        <dbReference type="ChEBI" id="CHEBI:33019"/>
        <dbReference type="ChEBI" id="CHEBI:60039"/>
        <dbReference type="ChEBI" id="CHEBI:78442"/>
        <dbReference type="ChEBI" id="CHEBI:78532"/>
        <dbReference type="ChEBI" id="CHEBI:456215"/>
        <dbReference type="EC" id="6.1.1.15"/>
    </reaction>
</comment>
<dbReference type="Pfam" id="PF00587">
    <property type="entry name" value="tRNA-synt_2b"/>
    <property type="match status" value="1"/>
</dbReference>
<dbReference type="InterPro" id="IPR023717">
    <property type="entry name" value="Pro-tRNA-Synthase_IIa_type1"/>
</dbReference>
<dbReference type="InterPro" id="IPR036754">
    <property type="entry name" value="YbaK/aa-tRNA-synt-asso_dom_sf"/>
</dbReference>
<keyword evidence="13" id="KW-1185">Reference proteome</keyword>
<evidence type="ECO:0000256" key="9">
    <source>
        <dbReference type="ARBA" id="ARBA00047671"/>
    </source>
</evidence>
<sequence length="591" mass="64260">MKYWSKFFIPTLKESPADAEIPSHKLLVRAGIVRKLGGGLYTYMPFGLRAIHKITQICREEIDRGGGIELWMPHVHPAESWTNGPRWAAAREIMFRADSASATLGAAKEPEFVLGPTHEEIITPIVKAEITSYRDLPKNFYQIATKFRNEIRPRYGLMRAREFIMMDAYSFDANDESATTSYMAMKAAYEAFFRRLGVQAIAVEADTGVMGGSFSHEFMVPAEVGDDDIIYCEESGYAANREKATSAIVPKDLAEAAPVGAVEEFATPGVTTIAQLEAAPYNVAADKQFKTLVYIGDGKPFIVILRGNDELEEAKLGSLGFALCRPATPEEIEPVLGAKPGSLGAVKGTIKDPGALAGIFADRAIQLVGNGTTGANKDGFHLRNVNVARDLAITKFGDFRRVRPGEPCPVSGKPLKVRRGIEVGHIFKLGTKYSEKYGAVYTDDQKQQHLMVMGSYGIGISRTMQAIIEQGHDADGIIWPWPVAPFQVLVCLLDPQAADAAEMARKVAEAAEQAGADVLVDDRAERPGVKFKDADLIGVPLRITIGGKGLKEGVIEMKWRHEKDVAKIPVAEALERVSAAVKAANDAAPKA</sequence>
<dbReference type="InterPro" id="IPR044140">
    <property type="entry name" value="ProRS_anticodon_short"/>
</dbReference>
<name>A0A2U8E4V0_9BACT</name>
<organism evidence="12 13">
    <name type="scientific">Ereboglobus luteus</name>
    <dbReference type="NCBI Taxonomy" id="1796921"/>
    <lineage>
        <taxon>Bacteria</taxon>
        <taxon>Pseudomonadati</taxon>
        <taxon>Verrucomicrobiota</taxon>
        <taxon>Opitutia</taxon>
        <taxon>Opitutales</taxon>
        <taxon>Opitutaceae</taxon>
        <taxon>Ereboglobus</taxon>
    </lineage>
</organism>
<comment type="similarity">
    <text evidence="10">Belongs to the class-II aminoacyl-tRNA synthetase family. ProS type 1 subfamily.</text>
</comment>
<dbReference type="NCBIfam" id="TIGR00409">
    <property type="entry name" value="proS_fam_II"/>
    <property type="match status" value="1"/>
</dbReference>
<evidence type="ECO:0000256" key="2">
    <source>
        <dbReference type="ARBA" id="ARBA00011738"/>
    </source>
</evidence>
<dbReference type="NCBIfam" id="NF006625">
    <property type="entry name" value="PRK09194.1"/>
    <property type="match status" value="1"/>
</dbReference>
<comment type="function">
    <text evidence="10">Catalyzes the attachment of proline to tRNA(Pro) in a two-step reaction: proline is first activated by ATP to form Pro-AMP and then transferred to the acceptor end of tRNA(Pro). As ProRS can inadvertently accommodate and process non-cognate amino acids such as alanine and cysteine, to avoid such errors it has two additional distinct editing activities against alanine. One activity is designated as 'pretransfer' editing and involves the tRNA(Pro)-independent hydrolysis of activated Ala-AMP. The other activity is designated 'posttransfer' editing and involves deacylation of mischarged Ala-tRNA(Pro). The misacylated Cys-tRNA(Pro) is not edited by ProRS.</text>
</comment>
<dbReference type="Gene3D" id="3.90.960.10">
    <property type="entry name" value="YbaK/aminoacyl-tRNA synthetase-associated domain"/>
    <property type="match status" value="1"/>
</dbReference>
<dbReference type="InterPro" id="IPR006195">
    <property type="entry name" value="aa-tRNA-synth_II"/>
</dbReference>
<dbReference type="GO" id="GO:0006433">
    <property type="term" value="P:prolyl-tRNA aminoacylation"/>
    <property type="evidence" value="ECO:0007669"/>
    <property type="project" value="UniProtKB-UniRule"/>
</dbReference>
<evidence type="ECO:0000313" key="12">
    <source>
        <dbReference type="EMBL" id="AWI09856.1"/>
    </source>
</evidence>
<comment type="subcellular location">
    <subcellularLocation>
        <location evidence="1 10">Cytoplasm</location>
    </subcellularLocation>
</comment>
<dbReference type="InterPro" id="IPR002314">
    <property type="entry name" value="aa-tRNA-synt_IIb"/>
</dbReference>
<dbReference type="InterPro" id="IPR004500">
    <property type="entry name" value="Pro-tRNA-synth_IIa_bac-type"/>
</dbReference>
<dbReference type="PANTHER" id="PTHR42753:SF2">
    <property type="entry name" value="PROLINE--TRNA LIGASE"/>
    <property type="match status" value="1"/>
</dbReference>
<dbReference type="PRINTS" id="PR01046">
    <property type="entry name" value="TRNASYNTHPRO"/>
</dbReference>
<dbReference type="CDD" id="cd04334">
    <property type="entry name" value="ProRS-INS"/>
    <property type="match status" value="1"/>
</dbReference>
<dbReference type="SUPFAM" id="SSF55826">
    <property type="entry name" value="YbaK/ProRS associated domain"/>
    <property type="match status" value="1"/>
</dbReference>
<dbReference type="GO" id="GO:0002161">
    <property type="term" value="F:aminoacyl-tRNA deacylase activity"/>
    <property type="evidence" value="ECO:0007669"/>
    <property type="project" value="InterPro"/>
</dbReference>
<evidence type="ECO:0000259" key="11">
    <source>
        <dbReference type="PROSITE" id="PS50862"/>
    </source>
</evidence>
<feature type="domain" description="Aminoacyl-transfer RNA synthetases class-II family profile" evidence="11">
    <location>
        <begin position="39"/>
        <end position="480"/>
    </location>
</feature>
<proteinExistence type="inferred from homology"/>
<dbReference type="KEGG" id="elut:CKA38_11890"/>
<protein>
    <recommendedName>
        <fullName evidence="10">Proline--tRNA ligase</fullName>
        <ecNumber evidence="10">6.1.1.15</ecNumber>
    </recommendedName>
    <alternativeName>
        <fullName evidence="10">Prolyl-tRNA synthetase</fullName>
        <shortName evidence="10">ProRS</shortName>
    </alternativeName>
</protein>
<evidence type="ECO:0000256" key="1">
    <source>
        <dbReference type="ARBA" id="ARBA00004496"/>
    </source>
</evidence>
<dbReference type="InterPro" id="IPR045864">
    <property type="entry name" value="aa-tRNA-synth_II/BPL/LPL"/>
</dbReference>
<dbReference type="PROSITE" id="PS50862">
    <property type="entry name" value="AA_TRNA_LIGASE_II"/>
    <property type="match status" value="1"/>
</dbReference>
<evidence type="ECO:0000256" key="6">
    <source>
        <dbReference type="ARBA" id="ARBA00022840"/>
    </source>
</evidence>
<dbReference type="InterPro" id="IPR007214">
    <property type="entry name" value="YbaK/aa-tRNA-synth-assoc-dom"/>
</dbReference>
<dbReference type="HAMAP" id="MF_01569">
    <property type="entry name" value="Pro_tRNA_synth_type1"/>
    <property type="match status" value="1"/>
</dbReference>
<keyword evidence="5 10" id="KW-0547">Nucleotide-binding</keyword>
<keyword evidence="4 10" id="KW-0436">Ligase</keyword>
<evidence type="ECO:0000256" key="5">
    <source>
        <dbReference type="ARBA" id="ARBA00022741"/>
    </source>
</evidence>
<dbReference type="RefSeq" id="WP_108825670.1">
    <property type="nucleotide sequence ID" value="NZ_CP023004.1"/>
</dbReference>
<keyword evidence="8 10" id="KW-0030">Aminoacyl-tRNA synthetase</keyword>
<dbReference type="SUPFAM" id="SSF55681">
    <property type="entry name" value="Class II aaRS and biotin synthetases"/>
    <property type="match status" value="1"/>
</dbReference>
<keyword evidence="7 10" id="KW-0648">Protein biosynthesis</keyword>